<dbReference type="AlphaFoldDB" id="A0A096B637"/>
<dbReference type="InterPro" id="IPR036388">
    <property type="entry name" value="WH-like_DNA-bd_sf"/>
</dbReference>
<dbReference type="PANTHER" id="PTHR43133">
    <property type="entry name" value="RNA POLYMERASE ECF-TYPE SIGMA FACTO"/>
    <property type="match status" value="1"/>
</dbReference>
<gene>
    <name evidence="8" type="ORF">HMPREF9460_02769</name>
</gene>
<dbReference type="InterPro" id="IPR013325">
    <property type="entry name" value="RNA_pol_sigma_r2"/>
</dbReference>
<dbReference type="InterPro" id="IPR007627">
    <property type="entry name" value="RNA_pol_sigma70_r2"/>
</dbReference>
<dbReference type="PATRIC" id="fig|742738.3.peg.2846"/>
<dbReference type="Pfam" id="PF04542">
    <property type="entry name" value="Sigma70_r2"/>
    <property type="match status" value="1"/>
</dbReference>
<name>A0A096B637_FLAPL</name>
<comment type="caution">
    <text evidence="8">The sequence shown here is derived from an EMBL/GenBank/DDBJ whole genome shotgun (WGS) entry which is preliminary data.</text>
</comment>
<dbReference type="CDD" id="cd06171">
    <property type="entry name" value="Sigma70_r4"/>
    <property type="match status" value="1"/>
</dbReference>
<protein>
    <recommendedName>
        <fullName evidence="10">HTH luxR-type domain-containing protein</fullName>
    </recommendedName>
</protein>
<sequence length="169" mass="18859">MEQTRDGAGRASAREEFAAAVTEHSHGMFRAARSILDSDADAEDAVGEAVLRAWQSWDRLRARGAVRAWLLKIAVNCAYEQRRRDSRVIYTDELEPLAGGAEDALPGGLWDAVLHLPEEQRAAVTLYYYEDLPVAEIARVLGVAQGTVKSRLGRARQRLKEQLQEEDKI</sequence>
<dbReference type="HOGENOM" id="CLU_047691_3_1_9"/>
<dbReference type="SUPFAM" id="SSF88659">
    <property type="entry name" value="Sigma3 and sigma4 domains of RNA polymerase sigma factors"/>
    <property type="match status" value="1"/>
</dbReference>
<evidence type="ECO:0000256" key="2">
    <source>
        <dbReference type="ARBA" id="ARBA00023015"/>
    </source>
</evidence>
<dbReference type="Gene3D" id="1.10.1740.10">
    <property type="match status" value="1"/>
</dbReference>
<evidence type="ECO:0000259" key="6">
    <source>
        <dbReference type="Pfam" id="PF04542"/>
    </source>
</evidence>
<dbReference type="InterPro" id="IPR013249">
    <property type="entry name" value="RNA_pol_sigma70_r4_t2"/>
</dbReference>
<evidence type="ECO:0000256" key="5">
    <source>
        <dbReference type="ARBA" id="ARBA00023163"/>
    </source>
</evidence>
<dbReference type="InterPro" id="IPR039425">
    <property type="entry name" value="RNA_pol_sigma-70-like"/>
</dbReference>
<feature type="domain" description="RNA polymerase sigma factor 70 region 4 type 2" evidence="7">
    <location>
        <begin position="109"/>
        <end position="159"/>
    </location>
</feature>
<reference evidence="8 9" key="1">
    <citation type="submission" date="2011-08" db="EMBL/GenBank/DDBJ databases">
        <title>The Genome Sequence of Clostridium orbiscindens 1_3_50AFAA.</title>
        <authorList>
            <consortium name="The Broad Institute Genome Sequencing Platform"/>
            <person name="Earl A."/>
            <person name="Ward D."/>
            <person name="Feldgarden M."/>
            <person name="Gevers D."/>
            <person name="Daigneault M."/>
            <person name="Strauss J."/>
            <person name="Allen-Vercoe E."/>
            <person name="Young S.K."/>
            <person name="Zeng Q."/>
            <person name="Gargeya S."/>
            <person name="Fitzgerald M."/>
            <person name="Haas B."/>
            <person name="Abouelleil A."/>
            <person name="Alvarado L."/>
            <person name="Arachchi H.M."/>
            <person name="Berlin A."/>
            <person name="Brown A."/>
            <person name="Chapman S.B."/>
            <person name="Chen Z."/>
            <person name="Dunbar C."/>
            <person name="Freedman E."/>
            <person name="Gearin G."/>
            <person name="Gellesch M."/>
            <person name="Goldberg J."/>
            <person name="Griggs A."/>
            <person name="Gujja S."/>
            <person name="Heiman D."/>
            <person name="Howarth C."/>
            <person name="Larson L."/>
            <person name="Lui A."/>
            <person name="MacDonald P.J.P."/>
            <person name="Montmayeur A."/>
            <person name="Murphy C."/>
            <person name="Neiman D."/>
            <person name="Pearson M."/>
            <person name="Priest M."/>
            <person name="Roberts A."/>
            <person name="Saif S."/>
            <person name="Shea T."/>
            <person name="Shenoy N."/>
            <person name="Sisk P."/>
            <person name="Stolte C."/>
            <person name="Sykes S."/>
            <person name="Wortman J."/>
            <person name="Nusbaum C."/>
            <person name="Birren B."/>
        </authorList>
    </citation>
    <scope>NUCLEOTIDE SEQUENCE [LARGE SCALE GENOMIC DNA]</scope>
    <source>
        <strain evidence="8 9">1_3_50AFAA</strain>
    </source>
</reference>
<dbReference type="InterPro" id="IPR014284">
    <property type="entry name" value="RNA_pol_sigma-70_dom"/>
</dbReference>
<comment type="similarity">
    <text evidence="1">Belongs to the sigma-70 factor family. ECF subfamily.</text>
</comment>
<dbReference type="GO" id="GO:0016987">
    <property type="term" value="F:sigma factor activity"/>
    <property type="evidence" value="ECO:0007669"/>
    <property type="project" value="UniProtKB-KW"/>
</dbReference>
<dbReference type="EMBL" id="ADLO01000085">
    <property type="protein sequence ID" value="KGF54520.1"/>
    <property type="molecule type" value="Genomic_DNA"/>
</dbReference>
<evidence type="ECO:0000313" key="8">
    <source>
        <dbReference type="EMBL" id="KGF54520.1"/>
    </source>
</evidence>
<evidence type="ECO:0000256" key="1">
    <source>
        <dbReference type="ARBA" id="ARBA00010641"/>
    </source>
</evidence>
<accession>A0A096B637</accession>
<evidence type="ECO:0000256" key="4">
    <source>
        <dbReference type="ARBA" id="ARBA00023125"/>
    </source>
</evidence>
<keyword evidence="2" id="KW-0805">Transcription regulation</keyword>
<proteinExistence type="inferred from homology"/>
<evidence type="ECO:0008006" key="10">
    <source>
        <dbReference type="Google" id="ProtNLM"/>
    </source>
</evidence>
<dbReference type="eggNOG" id="COG1595">
    <property type="taxonomic scope" value="Bacteria"/>
</dbReference>
<keyword evidence="4" id="KW-0238">DNA-binding</keyword>
<dbReference type="InterPro" id="IPR013324">
    <property type="entry name" value="RNA_pol_sigma_r3/r4-like"/>
</dbReference>
<dbReference type="NCBIfam" id="TIGR02937">
    <property type="entry name" value="sigma70-ECF"/>
    <property type="match status" value="1"/>
</dbReference>
<evidence type="ECO:0000313" key="9">
    <source>
        <dbReference type="Proteomes" id="UP000029585"/>
    </source>
</evidence>
<keyword evidence="5" id="KW-0804">Transcription</keyword>
<dbReference type="Proteomes" id="UP000029585">
    <property type="component" value="Unassembled WGS sequence"/>
</dbReference>
<keyword evidence="9" id="KW-1185">Reference proteome</keyword>
<evidence type="ECO:0000259" key="7">
    <source>
        <dbReference type="Pfam" id="PF08281"/>
    </source>
</evidence>
<dbReference type="Gene3D" id="1.10.10.10">
    <property type="entry name" value="Winged helix-like DNA-binding domain superfamily/Winged helix DNA-binding domain"/>
    <property type="match status" value="1"/>
</dbReference>
<dbReference type="SUPFAM" id="SSF88946">
    <property type="entry name" value="Sigma2 domain of RNA polymerase sigma factors"/>
    <property type="match status" value="1"/>
</dbReference>
<keyword evidence="3" id="KW-0731">Sigma factor</keyword>
<evidence type="ECO:0000256" key="3">
    <source>
        <dbReference type="ARBA" id="ARBA00023082"/>
    </source>
</evidence>
<dbReference type="PANTHER" id="PTHR43133:SF50">
    <property type="entry name" value="ECF RNA POLYMERASE SIGMA FACTOR SIGM"/>
    <property type="match status" value="1"/>
</dbReference>
<dbReference type="RefSeq" id="WP_044941966.1">
    <property type="nucleotide sequence ID" value="NZ_KN174164.1"/>
</dbReference>
<feature type="domain" description="RNA polymerase sigma-70 region 2" evidence="6">
    <location>
        <begin position="21"/>
        <end position="87"/>
    </location>
</feature>
<organism evidence="8 9">
    <name type="scientific">Flavonifractor plautii 1_3_50AFAA</name>
    <dbReference type="NCBI Taxonomy" id="742738"/>
    <lineage>
        <taxon>Bacteria</taxon>
        <taxon>Bacillati</taxon>
        <taxon>Bacillota</taxon>
        <taxon>Clostridia</taxon>
        <taxon>Eubacteriales</taxon>
        <taxon>Oscillospiraceae</taxon>
        <taxon>Flavonifractor</taxon>
    </lineage>
</organism>
<dbReference type="GO" id="GO:0006352">
    <property type="term" value="P:DNA-templated transcription initiation"/>
    <property type="evidence" value="ECO:0007669"/>
    <property type="project" value="InterPro"/>
</dbReference>
<dbReference type="GO" id="GO:0003677">
    <property type="term" value="F:DNA binding"/>
    <property type="evidence" value="ECO:0007669"/>
    <property type="project" value="UniProtKB-KW"/>
</dbReference>
<dbReference type="Pfam" id="PF08281">
    <property type="entry name" value="Sigma70_r4_2"/>
    <property type="match status" value="1"/>
</dbReference>